<evidence type="ECO:0000256" key="4">
    <source>
        <dbReference type="ARBA" id="ARBA00022670"/>
    </source>
</evidence>
<keyword evidence="6" id="KW-0378">Hydrolase</keyword>
<protein>
    <recommendedName>
        <fullName evidence="3">ubiquitinyl hydrolase 1</fullName>
        <ecNumber evidence="3">3.4.19.12</ecNumber>
    </recommendedName>
</protein>
<dbReference type="Proteomes" id="UP001388673">
    <property type="component" value="Unassembled WGS sequence"/>
</dbReference>
<keyword evidence="7" id="KW-0788">Thiol protease</keyword>
<evidence type="ECO:0000313" key="10">
    <source>
        <dbReference type="Proteomes" id="UP001388673"/>
    </source>
</evidence>
<evidence type="ECO:0000256" key="1">
    <source>
        <dbReference type="ARBA" id="ARBA00000707"/>
    </source>
</evidence>
<comment type="similarity">
    <text evidence="2">Belongs to the peptidase C19 family.</text>
</comment>
<dbReference type="Pfam" id="PF13423">
    <property type="entry name" value="UCH_1"/>
    <property type="match status" value="1"/>
</dbReference>
<feature type="domain" description="USP" evidence="8">
    <location>
        <begin position="117"/>
        <end position="242"/>
    </location>
</feature>
<keyword evidence="10" id="KW-1185">Reference proteome</keyword>
<dbReference type="InterPro" id="IPR038765">
    <property type="entry name" value="Papain-like_cys_pep_sf"/>
</dbReference>
<keyword evidence="4" id="KW-0645">Protease</keyword>
<comment type="catalytic activity">
    <reaction evidence="1">
        <text>Thiol-dependent hydrolysis of ester, thioester, amide, peptide and isopeptide bonds formed by the C-terminal Gly of ubiquitin (a 76-residue protein attached to proteins as an intracellular targeting signal).</text>
        <dbReference type="EC" id="3.4.19.12"/>
    </reaction>
</comment>
<dbReference type="GO" id="GO:0006508">
    <property type="term" value="P:proteolysis"/>
    <property type="evidence" value="ECO:0007669"/>
    <property type="project" value="UniProtKB-KW"/>
</dbReference>
<reference evidence="9 10" key="1">
    <citation type="journal article" date="2024" name="bioRxiv">
        <title>Comparative genomics of Cryptococcus and Kwoniella reveals pathogenesis evolution and contrasting karyotype dynamics via intercentromeric recombination or chromosome fusion.</title>
        <authorList>
            <person name="Coelho M.A."/>
            <person name="David-Palma M."/>
            <person name="Shea T."/>
            <person name="Bowers K."/>
            <person name="McGinley-Smith S."/>
            <person name="Mohammad A.W."/>
            <person name="Gnirke A."/>
            <person name="Yurkov A.M."/>
            <person name="Nowrousian M."/>
            <person name="Sun S."/>
            <person name="Cuomo C.A."/>
            <person name="Heitman J."/>
        </authorList>
    </citation>
    <scope>NUCLEOTIDE SEQUENCE [LARGE SCALE GENOMIC DNA]</scope>
    <source>
        <strain evidence="9 10">CBS 13917</strain>
    </source>
</reference>
<dbReference type="RefSeq" id="XP_066804985.1">
    <property type="nucleotide sequence ID" value="XM_066945062.1"/>
</dbReference>
<dbReference type="SUPFAM" id="SSF54001">
    <property type="entry name" value="Cysteine proteinases"/>
    <property type="match status" value="1"/>
</dbReference>
<dbReference type="EMBL" id="JBCAWK010000003">
    <property type="protein sequence ID" value="KAK8864689.1"/>
    <property type="molecule type" value="Genomic_DNA"/>
</dbReference>
<evidence type="ECO:0000256" key="7">
    <source>
        <dbReference type="ARBA" id="ARBA00022807"/>
    </source>
</evidence>
<dbReference type="GO" id="GO:0004843">
    <property type="term" value="F:cysteine-type deubiquitinase activity"/>
    <property type="evidence" value="ECO:0007669"/>
    <property type="project" value="UniProtKB-EC"/>
</dbReference>
<dbReference type="PANTHER" id="PTHR24006">
    <property type="entry name" value="UBIQUITIN CARBOXYL-TERMINAL HYDROLASE"/>
    <property type="match status" value="1"/>
</dbReference>
<dbReference type="KEGG" id="kne:92179200"/>
<keyword evidence="5" id="KW-0833">Ubl conjugation pathway</keyword>
<dbReference type="Gene3D" id="3.90.70.10">
    <property type="entry name" value="Cysteine proteinases"/>
    <property type="match status" value="1"/>
</dbReference>
<evidence type="ECO:0000256" key="6">
    <source>
        <dbReference type="ARBA" id="ARBA00022801"/>
    </source>
</evidence>
<dbReference type="PROSITE" id="PS50235">
    <property type="entry name" value="USP_3"/>
    <property type="match status" value="1"/>
</dbReference>
<dbReference type="PANTHER" id="PTHR24006:SF888">
    <property type="entry name" value="UBIQUITIN CARBOXYL-TERMINAL HYDROLASE 30"/>
    <property type="match status" value="1"/>
</dbReference>
<evidence type="ECO:0000259" key="8">
    <source>
        <dbReference type="PROSITE" id="PS50235"/>
    </source>
</evidence>
<evidence type="ECO:0000256" key="3">
    <source>
        <dbReference type="ARBA" id="ARBA00012759"/>
    </source>
</evidence>
<comment type="caution">
    <text evidence="9">The sequence shown here is derived from an EMBL/GenBank/DDBJ whole genome shotgun (WGS) entry which is preliminary data.</text>
</comment>
<dbReference type="EC" id="3.4.19.12" evidence="3"/>
<dbReference type="PROSITE" id="PS00972">
    <property type="entry name" value="USP_1"/>
    <property type="match status" value="1"/>
</dbReference>
<dbReference type="GO" id="GO:0005634">
    <property type="term" value="C:nucleus"/>
    <property type="evidence" value="ECO:0007669"/>
    <property type="project" value="TreeGrafter"/>
</dbReference>
<proteinExistence type="inferred from homology"/>
<dbReference type="GO" id="GO:0005829">
    <property type="term" value="C:cytosol"/>
    <property type="evidence" value="ECO:0007669"/>
    <property type="project" value="TreeGrafter"/>
</dbReference>
<evidence type="ECO:0000256" key="2">
    <source>
        <dbReference type="ARBA" id="ARBA00009085"/>
    </source>
</evidence>
<sequence>MAKKANGKRNGPYDWEWVGTEVHAADQITPLHRRRAAGLVGGKICSFDLTPPTLLKTDRSKGSKTTGKDNSCRPKTCKGNPTCYNYLGANQVIAPGAKEDYLHEKLPVLPEMRDGPAGLRNLGATCYANAFLQLWYHNIAFRNAVYSCVTSEYSERKVVDPMGLIDALRLSKGDQQDAAEFSKLFMSVIASEFAKHSDPKLNTAITSQFEGKIQYITRCECGYESTTETSRTIQLCRTNYRL</sequence>
<dbReference type="GO" id="GO:0016579">
    <property type="term" value="P:protein deubiquitination"/>
    <property type="evidence" value="ECO:0007669"/>
    <property type="project" value="TreeGrafter"/>
</dbReference>
<gene>
    <name evidence="9" type="ORF">IAR55_001941</name>
</gene>
<organism evidence="9 10">
    <name type="scientific">Kwoniella newhampshirensis</name>
    <dbReference type="NCBI Taxonomy" id="1651941"/>
    <lineage>
        <taxon>Eukaryota</taxon>
        <taxon>Fungi</taxon>
        <taxon>Dikarya</taxon>
        <taxon>Basidiomycota</taxon>
        <taxon>Agaricomycotina</taxon>
        <taxon>Tremellomycetes</taxon>
        <taxon>Tremellales</taxon>
        <taxon>Cryptococcaceae</taxon>
        <taxon>Kwoniella</taxon>
    </lineage>
</organism>
<name>A0AAW0Z3T9_9TREE</name>
<dbReference type="GeneID" id="92179200"/>
<evidence type="ECO:0000313" key="9">
    <source>
        <dbReference type="EMBL" id="KAK8864689.1"/>
    </source>
</evidence>
<dbReference type="InterPro" id="IPR028889">
    <property type="entry name" value="USP"/>
</dbReference>
<dbReference type="InterPro" id="IPR028881">
    <property type="entry name" value="PAN2_UCH_dom"/>
</dbReference>
<dbReference type="AlphaFoldDB" id="A0AAW0Z3T9"/>
<accession>A0AAW0Z3T9</accession>
<evidence type="ECO:0000256" key="5">
    <source>
        <dbReference type="ARBA" id="ARBA00022786"/>
    </source>
</evidence>
<dbReference type="InterPro" id="IPR050164">
    <property type="entry name" value="Peptidase_C19"/>
</dbReference>
<dbReference type="InterPro" id="IPR018200">
    <property type="entry name" value="USP_CS"/>
</dbReference>